<dbReference type="Pfam" id="PF11357">
    <property type="entry name" value="Spy1"/>
    <property type="match status" value="1"/>
</dbReference>
<dbReference type="PANTHER" id="PTHR31545:SF2">
    <property type="entry name" value="SPEEDY PROTEIN C"/>
    <property type="match status" value="1"/>
</dbReference>
<comment type="similarity">
    <text evidence="1">Belongs to the Speedy/Ringo family.</text>
</comment>
<feature type="region of interest" description="Disordered" evidence="3">
    <location>
        <begin position="1"/>
        <end position="43"/>
    </location>
</feature>
<evidence type="ECO:0000256" key="2">
    <source>
        <dbReference type="ARBA" id="ARBA00023306"/>
    </source>
</evidence>
<sequence length="288" mass="32216">MKQPPSLTPPPASPPLGGQQCSGRPLPAWGACGQPPTPASAPRSLHLHRQEREAFFSLLEDDVVQEFLSTDVCYRISDKYLLAMALTYFKRAGLPTAEYTRINLFTALYLANDMEEDDEEQKYEIFPWALGPGWRRLFPRFLRRRDRLWARMSYRAAVSRHCCEEGPAAVKPPGGSGAVGSGRGGRCCYVLHICYTHVTRVCWPSTCPLHSQAWCTRVSQAHTCVRDSHVPESRVSWPCTHVSQAHIHVTGCHIRVTDSHVPDLCVPARTRLQHVCPSPHTSHTCVPA</sequence>
<evidence type="ECO:0000256" key="3">
    <source>
        <dbReference type="SAM" id="MobiDB-lite"/>
    </source>
</evidence>
<evidence type="ECO:0000256" key="1">
    <source>
        <dbReference type="ARBA" id="ARBA00010932"/>
    </source>
</evidence>
<dbReference type="Proteomes" id="UP000694521">
    <property type="component" value="Unplaced"/>
</dbReference>
<name>A0A8B9EK10_ANSCY</name>
<reference evidence="4" key="2">
    <citation type="submission" date="2025-09" db="UniProtKB">
        <authorList>
            <consortium name="Ensembl"/>
        </authorList>
    </citation>
    <scope>IDENTIFICATION</scope>
</reference>
<reference evidence="4" key="1">
    <citation type="submission" date="2025-08" db="UniProtKB">
        <authorList>
            <consortium name="Ensembl"/>
        </authorList>
    </citation>
    <scope>IDENTIFICATION</scope>
</reference>
<protein>
    <submittedName>
        <fullName evidence="4">Speedy/RINGO cell cycle regulator family member C</fullName>
    </submittedName>
</protein>
<dbReference type="Ensembl" id="ENSACDT00005027774.1">
    <property type="protein sequence ID" value="ENSACDP00005023221.1"/>
    <property type="gene ID" value="ENSACDG00005016849.1"/>
</dbReference>
<dbReference type="GO" id="GO:0019901">
    <property type="term" value="F:protein kinase binding"/>
    <property type="evidence" value="ECO:0007669"/>
    <property type="project" value="InterPro"/>
</dbReference>
<proteinExistence type="inferred from homology"/>
<dbReference type="InterPro" id="IPR052316">
    <property type="entry name" value="Speedy-Ringo_regulator"/>
</dbReference>
<dbReference type="AlphaFoldDB" id="A0A8B9EK10"/>
<dbReference type="PANTHER" id="PTHR31545">
    <property type="entry name" value="SEEDY PROTEIN A/C FAMILY MEMBER"/>
    <property type="match status" value="1"/>
</dbReference>
<evidence type="ECO:0000313" key="4">
    <source>
        <dbReference type="Ensembl" id="ENSACDP00005023221.1"/>
    </source>
</evidence>
<accession>A0A8B9EK10</accession>
<keyword evidence="5" id="KW-1185">Reference proteome</keyword>
<keyword evidence="2" id="KW-0131">Cell cycle</keyword>
<evidence type="ECO:0000313" key="5">
    <source>
        <dbReference type="Proteomes" id="UP000694521"/>
    </source>
</evidence>
<feature type="compositionally biased region" description="Pro residues" evidence="3">
    <location>
        <begin position="1"/>
        <end position="14"/>
    </location>
</feature>
<dbReference type="InterPro" id="IPR020984">
    <property type="entry name" value="Speedy"/>
</dbReference>
<organism evidence="4 5">
    <name type="scientific">Anser cygnoides</name>
    <name type="common">Swan goose</name>
    <dbReference type="NCBI Taxonomy" id="8845"/>
    <lineage>
        <taxon>Eukaryota</taxon>
        <taxon>Metazoa</taxon>
        <taxon>Chordata</taxon>
        <taxon>Craniata</taxon>
        <taxon>Vertebrata</taxon>
        <taxon>Euteleostomi</taxon>
        <taxon>Archelosauria</taxon>
        <taxon>Archosauria</taxon>
        <taxon>Dinosauria</taxon>
        <taxon>Saurischia</taxon>
        <taxon>Theropoda</taxon>
        <taxon>Coelurosauria</taxon>
        <taxon>Aves</taxon>
        <taxon>Neognathae</taxon>
        <taxon>Galloanserae</taxon>
        <taxon>Anseriformes</taxon>
        <taxon>Anatidae</taxon>
        <taxon>Anserinae</taxon>
        <taxon>Anser</taxon>
    </lineage>
</organism>